<dbReference type="RefSeq" id="WP_253671794.1">
    <property type="nucleotide sequence ID" value="NZ_JAMTCP010000034.1"/>
</dbReference>
<evidence type="ECO:0000313" key="3">
    <source>
        <dbReference type="Proteomes" id="UP001205311"/>
    </source>
</evidence>
<dbReference type="Proteomes" id="UP001205311">
    <property type="component" value="Unassembled WGS sequence"/>
</dbReference>
<name>A0ABT1HZL6_STRSD</name>
<comment type="caution">
    <text evidence="2">The sequence shown here is derived from an EMBL/GenBank/DDBJ whole genome shotgun (WGS) entry which is preliminary data.</text>
</comment>
<feature type="transmembrane region" description="Helical" evidence="1">
    <location>
        <begin position="91"/>
        <end position="110"/>
    </location>
</feature>
<keyword evidence="1" id="KW-0812">Transmembrane</keyword>
<feature type="transmembrane region" description="Helical" evidence="1">
    <location>
        <begin position="52"/>
        <end position="71"/>
    </location>
</feature>
<protein>
    <recommendedName>
        <fullName evidence="4">Copper resistance protein D domain-containing protein</fullName>
    </recommendedName>
</protein>
<keyword evidence="1" id="KW-1133">Transmembrane helix</keyword>
<organism evidence="2 3">
    <name type="scientific">Streptoalloteichus tenebrarius (strain ATCC 17920 / DSM 40477 / JCM 4838 / CBS 697.72 / NBRC 16177 / NCIMB 11028 / NRRL B-12390 / A12253. 1 / ISP 5477)</name>
    <name type="common">Streptomyces tenebrarius</name>
    <dbReference type="NCBI Taxonomy" id="1933"/>
    <lineage>
        <taxon>Bacteria</taxon>
        <taxon>Bacillati</taxon>
        <taxon>Actinomycetota</taxon>
        <taxon>Actinomycetes</taxon>
        <taxon>Pseudonocardiales</taxon>
        <taxon>Pseudonocardiaceae</taxon>
        <taxon>Streptoalloteichus</taxon>
    </lineage>
</organism>
<evidence type="ECO:0000313" key="2">
    <source>
        <dbReference type="EMBL" id="MCP2260951.1"/>
    </source>
</evidence>
<accession>A0ABT1HZL6</accession>
<sequence length="147" mass="15510">MTWAVIRFLHVLGAALWVGGQLTLTLVVLPPARRALAAEGRTELLRAVGRRFAVITMAVFLPIQVITGVLLAARHGVTWGSLWEPGYNRVLAAKLLLFTVVMIATAVHGITQAKGRSAWSRAATLVALVGSVGVVLLATGLVEGLAP</sequence>
<gene>
    <name evidence="2" type="ORF">LX15_004671</name>
</gene>
<keyword evidence="1" id="KW-0472">Membrane</keyword>
<evidence type="ECO:0000256" key="1">
    <source>
        <dbReference type="SAM" id="Phobius"/>
    </source>
</evidence>
<keyword evidence="3" id="KW-1185">Reference proteome</keyword>
<reference evidence="2 3" key="1">
    <citation type="submission" date="2022-06" db="EMBL/GenBank/DDBJ databases">
        <title>Genomic Encyclopedia of Archaeal and Bacterial Type Strains, Phase II (KMG-II): from individual species to whole genera.</title>
        <authorList>
            <person name="Goeker M."/>
        </authorList>
    </citation>
    <scope>NUCLEOTIDE SEQUENCE [LARGE SCALE GENOMIC DNA]</scope>
    <source>
        <strain evidence="2 3">DSM 40477</strain>
    </source>
</reference>
<dbReference type="EMBL" id="JAMTCP010000034">
    <property type="protein sequence ID" value="MCP2260951.1"/>
    <property type="molecule type" value="Genomic_DNA"/>
</dbReference>
<feature type="transmembrane region" description="Helical" evidence="1">
    <location>
        <begin position="6"/>
        <end position="31"/>
    </location>
</feature>
<proteinExistence type="predicted"/>
<evidence type="ECO:0008006" key="4">
    <source>
        <dbReference type="Google" id="ProtNLM"/>
    </source>
</evidence>
<feature type="transmembrane region" description="Helical" evidence="1">
    <location>
        <begin position="122"/>
        <end position="142"/>
    </location>
</feature>